<dbReference type="EMBL" id="LCYA01000138">
    <property type="protein sequence ID" value="KWV85159.1"/>
    <property type="molecule type" value="Genomic_DNA"/>
</dbReference>
<protein>
    <submittedName>
        <fullName evidence="1">Uncharacterized protein</fullName>
    </submittedName>
</protein>
<evidence type="ECO:0000313" key="1">
    <source>
        <dbReference type="EMBL" id="KWV85159.1"/>
    </source>
</evidence>
<organism evidence="1 2">
    <name type="scientific">Pseudomonas fluorescens</name>
    <dbReference type="NCBI Taxonomy" id="294"/>
    <lineage>
        <taxon>Bacteria</taxon>
        <taxon>Pseudomonadati</taxon>
        <taxon>Pseudomonadota</taxon>
        <taxon>Gammaproteobacteria</taxon>
        <taxon>Pseudomonadales</taxon>
        <taxon>Pseudomonadaceae</taxon>
        <taxon>Pseudomonas</taxon>
    </lineage>
</organism>
<sequence length="162" mass="17888">MHRVAARQGHGGGPQRVIRGWHQDFIAIVEQRLHGHHDQLGHAVAQVDVLDADAFDLLLLVVLHHRLARAEQALGVAVTLGGRQVADHILKDFVRRFETKRRRVANVQLEDAMAFLFQAFGVLEHRAANVIADVGELVRFADLHGDVILKMNDPDGVGTTVG</sequence>
<gene>
    <name evidence="1" type="ORF">PFLmoz3_05103</name>
</gene>
<dbReference type="AlphaFoldDB" id="A0A109LCW3"/>
<reference evidence="1 2" key="1">
    <citation type="submission" date="2015-05" db="EMBL/GenBank/DDBJ databases">
        <title>A genomic and transcriptomic approach to investigate the blue pigment phenotype in Pseudomonas fluorescens.</title>
        <authorList>
            <person name="Andreani N.A."/>
            <person name="Cardazzo B."/>
        </authorList>
    </citation>
    <scope>NUCLEOTIDE SEQUENCE [LARGE SCALE GENOMIC DNA]</scope>
    <source>
        <strain evidence="1 2">Ps_22</strain>
    </source>
</reference>
<comment type="caution">
    <text evidence="1">The sequence shown here is derived from an EMBL/GenBank/DDBJ whole genome shotgun (WGS) entry which is preliminary data.</text>
</comment>
<dbReference type="Proteomes" id="UP000061348">
    <property type="component" value="Unassembled WGS sequence"/>
</dbReference>
<name>A0A109LCW3_PSEFL</name>
<proteinExistence type="predicted"/>
<accession>A0A109LCW3</accession>
<evidence type="ECO:0000313" key="2">
    <source>
        <dbReference type="Proteomes" id="UP000061348"/>
    </source>
</evidence>
<dbReference type="PATRIC" id="fig|294.194.peg.5655"/>